<protein>
    <submittedName>
        <fullName evidence="2">Uncharacterized protein LOC142162263</fullName>
    </submittedName>
</protein>
<reference evidence="1" key="1">
    <citation type="journal article" date="2014" name="Nat. Commun.">
        <title>The tobacco genome sequence and its comparison with those of tomato and potato.</title>
        <authorList>
            <person name="Sierro N."/>
            <person name="Battey J.N."/>
            <person name="Ouadi S."/>
            <person name="Bakaher N."/>
            <person name="Bovet L."/>
            <person name="Willig A."/>
            <person name="Goepfert S."/>
            <person name="Peitsch M.C."/>
            <person name="Ivanov N.V."/>
        </authorList>
    </citation>
    <scope>NUCLEOTIDE SEQUENCE [LARGE SCALE GENOMIC DNA]</scope>
</reference>
<reference evidence="2" key="2">
    <citation type="submission" date="2025-08" db="UniProtKB">
        <authorList>
            <consortium name="RefSeq"/>
        </authorList>
    </citation>
    <scope>IDENTIFICATION</scope>
    <source>
        <tissue evidence="2">Leaf</tissue>
    </source>
</reference>
<dbReference type="RefSeq" id="XP_075074696.1">
    <property type="nucleotide sequence ID" value="XM_075218595.1"/>
</dbReference>
<name>A0AC58RPR8_TOBAC</name>
<keyword evidence="1" id="KW-1185">Reference proteome</keyword>
<evidence type="ECO:0000313" key="1">
    <source>
        <dbReference type="Proteomes" id="UP000790787"/>
    </source>
</evidence>
<dbReference type="Proteomes" id="UP000790787">
    <property type="component" value="Chromosome 7"/>
</dbReference>
<organism evidence="1 2">
    <name type="scientific">Nicotiana tabacum</name>
    <name type="common">Common tobacco</name>
    <dbReference type="NCBI Taxonomy" id="4097"/>
    <lineage>
        <taxon>Eukaryota</taxon>
        <taxon>Viridiplantae</taxon>
        <taxon>Streptophyta</taxon>
        <taxon>Embryophyta</taxon>
        <taxon>Tracheophyta</taxon>
        <taxon>Spermatophyta</taxon>
        <taxon>Magnoliopsida</taxon>
        <taxon>eudicotyledons</taxon>
        <taxon>Gunneridae</taxon>
        <taxon>Pentapetalae</taxon>
        <taxon>asterids</taxon>
        <taxon>lamiids</taxon>
        <taxon>Solanales</taxon>
        <taxon>Solanaceae</taxon>
        <taxon>Nicotianoideae</taxon>
        <taxon>Nicotianeae</taxon>
        <taxon>Nicotiana</taxon>
    </lineage>
</organism>
<sequence>MTQDQFHSLYQLLQQVKVGSQIEQTYEETVSANCAGIPHSSSSSKTYISVSLQSISWILDSGRINSYSTWLYPLSCYAPSLKRPVVLGKVTRGIYVFNSVHSSQVGPTKFLKPRVVMSNLIKAFSHSPCNICAKVKQVKLSFPSSSITTKQIFDLIHVDTWGPYKIHAYDGYKYFLTIVDDYSRGTWTFLLKTKSNAFTMLKQFLAITERQFHTKVKVIRSDNALELGSNPSTSQFFDSQASDSPPSLLPPAQSDSSLFPTTLPSQPALRRSTREHYLPSYLDDYICNSEAMNQELAPLEANKTWEIVQLPKDRKALPLAVKKQWGVYQLDVNNVFLLSDLQEEVYMKFPAGLTPPTPAHVCKLRKSFYGLLQASRQWYARLTTTLNFKGYSHSLNDYSHLFMKLAGNTTIIAVYVDDILLTRDDPTELNSLNVFLDSEFKIKDLGQAHYLLGIEIIRETQGIILTQRKFTLDLLSEFGCLDSKPTSSPVDPCFHLRLNKGDLLPDPFIYRKLLGKLNYLTHTRPDLSFAVQHLSQFMQSPRRPHFDAALRCLRYFLLDPGLGLFLSSNPSLKLVAFCDSDWGRCPDTRRSISGYYISFGSSPISWKFKK</sequence>
<gene>
    <name evidence="2" type="primary">LOC142162263</name>
</gene>
<proteinExistence type="predicted"/>
<evidence type="ECO:0000313" key="2">
    <source>
        <dbReference type="RefSeq" id="XP_075074696.1"/>
    </source>
</evidence>
<accession>A0AC58RPR8</accession>